<dbReference type="FunFam" id="3.30.200.20:FF:000042">
    <property type="entry name" value="Aurora kinase A"/>
    <property type="match status" value="1"/>
</dbReference>
<feature type="region of interest" description="Disordered" evidence="14">
    <location>
        <begin position="349"/>
        <end position="380"/>
    </location>
</feature>
<feature type="region of interest" description="Disordered" evidence="14">
    <location>
        <begin position="414"/>
        <end position="446"/>
    </location>
</feature>
<dbReference type="PROSITE" id="PS00107">
    <property type="entry name" value="PROTEIN_KINASE_ATP"/>
    <property type="match status" value="1"/>
</dbReference>
<dbReference type="EMBL" id="CP048987">
    <property type="protein sequence ID" value="QID79344.1"/>
    <property type="molecule type" value="Genomic_DNA"/>
</dbReference>
<dbReference type="FunFam" id="1.10.510.10:FF:000449">
    <property type="entry name" value="Calcium/calmodulin-dependent protein kinase"/>
    <property type="match status" value="1"/>
</dbReference>
<comment type="catalytic activity">
    <reaction evidence="11">
        <text>L-seryl-[protein] + ATP = O-phospho-L-seryl-[protein] + ADP + H(+)</text>
        <dbReference type="Rhea" id="RHEA:17989"/>
        <dbReference type="Rhea" id="RHEA-COMP:9863"/>
        <dbReference type="Rhea" id="RHEA-COMP:11604"/>
        <dbReference type="ChEBI" id="CHEBI:15378"/>
        <dbReference type="ChEBI" id="CHEBI:29999"/>
        <dbReference type="ChEBI" id="CHEBI:30616"/>
        <dbReference type="ChEBI" id="CHEBI:83421"/>
        <dbReference type="ChEBI" id="CHEBI:456216"/>
        <dbReference type="EC" id="2.7.11.17"/>
    </reaction>
</comment>
<evidence type="ECO:0000256" key="12">
    <source>
        <dbReference type="PROSITE-ProRule" id="PRU10141"/>
    </source>
</evidence>
<evidence type="ECO:0000256" key="6">
    <source>
        <dbReference type="ARBA" id="ARBA00022741"/>
    </source>
</evidence>
<dbReference type="GO" id="GO:0004683">
    <property type="term" value="F:calcium/calmodulin-dependent protein kinase activity"/>
    <property type="evidence" value="ECO:0007669"/>
    <property type="project" value="UniProtKB-EC"/>
</dbReference>
<feature type="region of interest" description="Disordered" evidence="14">
    <location>
        <begin position="1"/>
        <end position="25"/>
    </location>
</feature>
<dbReference type="InterPro" id="IPR008271">
    <property type="entry name" value="Ser/Thr_kinase_AS"/>
</dbReference>
<keyword evidence="17" id="KW-1185">Reference proteome</keyword>
<keyword evidence="9" id="KW-0112">Calmodulin-binding</keyword>
<dbReference type="SMART" id="SM00220">
    <property type="entry name" value="S_TKc"/>
    <property type="match status" value="1"/>
</dbReference>
<reference evidence="16 17" key="1">
    <citation type="journal article" date="2019" name="BMC Genomics">
        <title>Chromosome level assembly and comparative genome analysis confirm lager-brewing yeasts originated from a single hybridization.</title>
        <authorList>
            <person name="Salazar A.N."/>
            <person name="Gorter de Vries A.R."/>
            <person name="van den Broek M."/>
            <person name="Brouwers N."/>
            <person name="de la Torre Cortes P."/>
            <person name="Kuijpers N.G.A."/>
            <person name="Daran J.G."/>
            <person name="Abeel T."/>
        </authorList>
    </citation>
    <scope>NUCLEOTIDE SEQUENCE [LARGE SCALE GENOMIC DNA]</scope>
    <source>
        <strain evidence="16 17">CBS 1483</strain>
    </source>
</reference>
<feature type="binding site" evidence="12">
    <location>
        <position position="71"/>
    </location>
    <ligand>
        <name>ATP</name>
        <dbReference type="ChEBI" id="CHEBI:30616"/>
    </ligand>
</feature>
<evidence type="ECO:0000256" key="8">
    <source>
        <dbReference type="ARBA" id="ARBA00022840"/>
    </source>
</evidence>
<comment type="catalytic activity">
    <reaction evidence="10">
        <text>L-threonyl-[protein] + ATP = O-phospho-L-threonyl-[protein] + ADP + H(+)</text>
        <dbReference type="Rhea" id="RHEA:46608"/>
        <dbReference type="Rhea" id="RHEA-COMP:11060"/>
        <dbReference type="Rhea" id="RHEA-COMP:11605"/>
        <dbReference type="ChEBI" id="CHEBI:15378"/>
        <dbReference type="ChEBI" id="CHEBI:30013"/>
        <dbReference type="ChEBI" id="CHEBI:30616"/>
        <dbReference type="ChEBI" id="CHEBI:61977"/>
        <dbReference type="ChEBI" id="CHEBI:456216"/>
        <dbReference type="EC" id="2.7.11.17"/>
    </reaction>
</comment>
<dbReference type="Gene3D" id="1.10.510.10">
    <property type="entry name" value="Transferase(Phosphotransferase) domain 1"/>
    <property type="match status" value="1"/>
</dbReference>
<evidence type="ECO:0000256" key="11">
    <source>
        <dbReference type="ARBA" id="ARBA00047430"/>
    </source>
</evidence>
<keyword evidence="3 13" id="KW-0723">Serine/threonine-protein kinase</keyword>
<feature type="domain" description="Protein kinase" evidence="15">
    <location>
        <begin position="37"/>
        <end position="299"/>
    </location>
</feature>
<accession>A0A6C1DT21</accession>
<dbReference type="InterPro" id="IPR000719">
    <property type="entry name" value="Prot_kinase_dom"/>
</dbReference>
<dbReference type="Pfam" id="PF00069">
    <property type="entry name" value="Pkinase"/>
    <property type="match status" value="1"/>
</dbReference>
<dbReference type="CDD" id="cd05117">
    <property type="entry name" value="STKc_CAMK"/>
    <property type="match status" value="1"/>
</dbReference>
<dbReference type="PROSITE" id="PS00108">
    <property type="entry name" value="PROTEIN_KINASE_ST"/>
    <property type="match status" value="1"/>
</dbReference>
<proteinExistence type="inferred from homology"/>
<evidence type="ECO:0000256" key="13">
    <source>
        <dbReference type="RuleBase" id="RU000304"/>
    </source>
</evidence>
<dbReference type="AlphaFoldDB" id="A0A6C1DT21"/>
<evidence type="ECO:0000256" key="10">
    <source>
        <dbReference type="ARBA" id="ARBA00047307"/>
    </source>
</evidence>
<keyword evidence="8 12" id="KW-0067">ATP-binding</keyword>
<evidence type="ECO:0000256" key="9">
    <source>
        <dbReference type="ARBA" id="ARBA00022860"/>
    </source>
</evidence>
<evidence type="ECO:0000256" key="1">
    <source>
        <dbReference type="ARBA" id="ARBA00005354"/>
    </source>
</evidence>
<evidence type="ECO:0000256" key="14">
    <source>
        <dbReference type="SAM" id="MobiDB-lite"/>
    </source>
</evidence>
<dbReference type="EC" id="2.7.11.17" evidence="2"/>
<dbReference type="Proteomes" id="UP000501346">
    <property type="component" value="Chromosome ScVI"/>
</dbReference>
<keyword evidence="7 16" id="KW-0418">Kinase</keyword>
<dbReference type="OrthoDB" id="40902at2759"/>
<gene>
    <name evidence="16" type="primary">CMK1_1</name>
    <name evidence="16" type="ORF">GRS66_001601</name>
</gene>
<keyword evidence="5" id="KW-0808">Transferase</keyword>
<dbReference type="InterPro" id="IPR011009">
    <property type="entry name" value="Kinase-like_dom_sf"/>
</dbReference>
<keyword evidence="4" id="KW-0597">Phosphoprotein</keyword>
<dbReference type="SUPFAM" id="SSF56112">
    <property type="entry name" value="Protein kinase-like (PK-like)"/>
    <property type="match status" value="1"/>
</dbReference>
<evidence type="ECO:0000256" key="5">
    <source>
        <dbReference type="ARBA" id="ARBA00022679"/>
    </source>
</evidence>
<dbReference type="PROSITE" id="PS50011">
    <property type="entry name" value="PROTEIN_KINASE_DOM"/>
    <property type="match status" value="1"/>
</dbReference>
<dbReference type="GO" id="GO:0005524">
    <property type="term" value="F:ATP binding"/>
    <property type="evidence" value="ECO:0007669"/>
    <property type="project" value="UniProtKB-UniRule"/>
</dbReference>
<feature type="compositionally biased region" description="Basic and acidic residues" evidence="14">
    <location>
        <begin position="1"/>
        <end position="23"/>
    </location>
</feature>
<organism evidence="16 17">
    <name type="scientific">Saccharomyces pastorianus</name>
    <name type="common">Lager yeast</name>
    <name type="synonym">Saccharomyces cerevisiae x Saccharomyces eubayanus</name>
    <dbReference type="NCBI Taxonomy" id="27292"/>
    <lineage>
        <taxon>Eukaryota</taxon>
        <taxon>Fungi</taxon>
        <taxon>Dikarya</taxon>
        <taxon>Ascomycota</taxon>
        <taxon>Saccharomycotina</taxon>
        <taxon>Saccharomycetes</taxon>
        <taxon>Saccharomycetales</taxon>
        <taxon>Saccharomycetaceae</taxon>
        <taxon>Saccharomyces</taxon>
    </lineage>
</organism>
<evidence type="ECO:0000313" key="17">
    <source>
        <dbReference type="Proteomes" id="UP000501346"/>
    </source>
</evidence>
<evidence type="ECO:0000256" key="2">
    <source>
        <dbReference type="ARBA" id="ARBA00012434"/>
    </source>
</evidence>
<protein>
    <recommendedName>
        <fullName evidence="2">calcium/calmodulin-dependent protein kinase</fullName>
        <ecNumber evidence="2">2.7.11.17</ecNumber>
    </recommendedName>
</protein>
<evidence type="ECO:0000256" key="3">
    <source>
        <dbReference type="ARBA" id="ARBA00022527"/>
    </source>
</evidence>
<dbReference type="GO" id="GO:0005516">
    <property type="term" value="F:calmodulin binding"/>
    <property type="evidence" value="ECO:0007669"/>
    <property type="project" value="UniProtKB-KW"/>
</dbReference>
<feature type="compositionally biased region" description="Basic and acidic residues" evidence="14">
    <location>
        <begin position="424"/>
        <end position="446"/>
    </location>
</feature>
<sequence length="446" mass="50342">MDDKVSEKESSPKQTEEDSEGKMAHVQPASYVNKKKYVFGKTLGAGTFGVVRQAKNTETGEDVAVKILIKKALKGNKVQLEALYDELDILQRLHHPNIVAFKDWFESKDKFYIITQLAKGGELFDRILKKGKFTEEDAVRILVEILSAVKYMHSQNIVHRDLKPENLLYIDKSDESPLVVADFGIAKRLKSDEELLYKPAGSLGYVAPEVLTQDGHGKPCDIWSIGVITYTLLCGYSAFRAERVQDFLDECTTGEYPVKFHRPYWDSVSNKAKQFILKALNLDPSKRPTAAELLEDPWIICTELKTHNLLPGLKEGLDARQKFRNSVERVRLNMKIQKLRDLYLEQTESDSDFDEGSQANGSVPPLKATDTSQLSKKLSEEEQSKLKSELTSEAFAQLVNTVLAEKEKFLNINRVCSSDSDLPGSDKKSLDETKEKPEGKDTKTEE</sequence>
<name>A0A6C1DT21_SACPS</name>
<evidence type="ECO:0000259" key="15">
    <source>
        <dbReference type="PROSITE" id="PS50011"/>
    </source>
</evidence>
<evidence type="ECO:0000256" key="4">
    <source>
        <dbReference type="ARBA" id="ARBA00022553"/>
    </source>
</evidence>
<evidence type="ECO:0000313" key="16">
    <source>
        <dbReference type="EMBL" id="QID79344.1"/>
    </source>
</evidence>
<evidence type="ECO:0000256" key="7">
    <source>
        <dbReference type="ARBA" id="ARBA00022777"/>
    </source>
</evidence>
<comment type="similarity">
    <text evidence="1">Belongs to the protein kinase superfamily. CAMK Ser/Thr protein kinase family. CaMK subfamily.</text>
</comment>
<dbReference type="InterPro" id="IPR017441">
    <property type="entry name" value="Protein_kinase_ATP_BS"/>
</dbReference>
<dbReference type="PANTHER" id="PTHR24347">
    <property type="entry name" value="SERINE/THREONINE-PROTEIN KINASE"/>
    <property type="match status" value="1"/>
</dbReference>
<keyword evidence="6 12" id="KW-0547">Nucleotide-binding</keyword>